<dbReference type="STRING" id="401625.A0A0P1BAD3"/>
<evidence type="ECO:0000256" key="1">
    <source>
        <dbReference type="ARBA" id="ARBA00001946"/>
    </source>
</evidence>
<evidence type="ECO:0000256" key="10">
    <source>
        <dbReference type="ARBA" id="ARBA00022695"/>
    </source>
</evidence>
<dbReference type="AlphaFoldDB" id="A0A0P1BAD3"/>
<evidence type="ECO:0000256" key="18">
    <source>
        <dbReference type="ARBA" id="ARBA00029893"/>
    </source>
</evidence>
<reference evidence="20 21" key="1">
    <citation type="submission" date="2014-09" db="EMBL/GenBank/DDBJ databases">
        <authorList>
            <person name="Magalhaes I.L.F."/>
            <person name="Oliveira U."/>
            <person name="Santos F.R."/>
            <person name="Vidigal T.H.D.A."/>
            <person name="Brescovit A.D."/>
            <person name="Santos A.J."/>
        </authorList>
    </citation>
    <scope>NUCLEOTIDE SEQUENCE [LARGE SCALE GENOMIC DNA]</scope>
</reference>
<dbReference type="EC" id="2.7.7.41" evidence="6"/>
<name>A0A0P1BAD3_9BASI</name>
<feature type="region of interest" description="Disordered" evidence="19">
    <location>
        <begin position="85"/>
        <end position="110"/>
    </location>
</feature>
<evidence type="ECO:0000256" key="7">
    <source>
        <dbReference type="ARBA" id="ARBA00018337"/>
    </source>
</evidence>
<comment type="cofactor">
    <cofactor evidence="1">
        <name>Mg(2+)</name>
        <dbReference type="ChEBI" id="CHEBI:18420"/>
    </cofactor>
</comment>
<evidence type="ECO:0000256" key="5">
    <source>
        <dbReference type="ARBA" id="ARBA00005458"/>
    </source>
</evidence>
<dbReference type="GO" id="GO:0004605">
    <property type="term" value="F:phosphatidate cytidylyltransferase activity"/>
    <property type="evidence" value="ECO:0007669"/>
    <property type="project" value="UniProtKB-EC"/>
</dbReference>
<dbReference type="OrthoDB" id="341477at2759"/>
<comment type="similarity">
    <text evidence="5">Belongs to the TAM41 family.</text>
</comment>
<comment type="pathway">
    <text evidence="3">Phospholipid metabolism; CDP-diacylglycerol biosynthesis; CDP-diacylglycerol from sn-glycerol 3-phosphate: step 3/3.</text>
</comment>
<dbReference type="PANTHER" id="PTHR13619">
    <property type="entry name" value="PHOSPHATIDATE CYTIDYLYLTRANSFERASE, MITOCHONDRIAL"/>
    <property type="match status" value="1"/>
</dbReference>
<comment type="pathway">
    <text evidence="4">Lipid metabolism.</text>
</comment>
<evidence type="ECO:0000256" key="2">
    <source>
        <dbReference type="ARBA" id="ARBA00004443"/>
    </source>
</evidence>
<dbReference type="Proteomes" id="UP000054845">
    <property type="component" value="Unassembled WGS sequence"/>
</dbReference>
<keyword evidence="21" id="KW-1185">Reference proteome</keyword>
<keyword evidence="13" id="KW-0443">Lipid metabolism</keyword>
<evidence type="ECO:0000256" key="17">
    <source>
        <dbReference type="ARBA" id="ARBA00023264"/>
    </source>
</evidence>
<keyword evidence="12" id="KW-0460">Magnesium</keyword>
<keyword evidence="11" id="KW-0999">Mitochondrion inner membrane</keyword>
<keyword evidence="8" id="KW-0444">Lipid biosynthesis</keyword>
<keyword evidence="16" id="KW-0594">Phospholipid biosynthesis</keyword>
<dbReference type="UniPathway" id="UPA00557">
    <property type="reaction ID" value="UER00614"/>
</dbReference>
<evidence type="ECO:0000256" key="19">
    <source>
        <dbReference type="SAM" id="MobiDB-lite"/>
    </source>
</evidence>
<comment type="subcellular location">
    <subcellularLocation>
        <location evidence="2">Mitochondrion inner membrane</location>
        <topology evidence="2">Peripheral membrane protein</topology>
        <orientation evidence="2">Matrix side</orientation>
    </subcellularLocation>
</comment>
<dbReference type="InterPro" id="IPR015222">
    <property type="entry name" value="Tam41"/>
</dbReference>
<keyword evidence="9" id="KW-0808">Transferase</keyword>
<proteinExistence type="inferred from homology"/>
<keyword evidence="17" id="KW-1208">Phospholipid metabolism</keyword>
<evidence type="ECO:0000256" key="15">
    <source>
        <dbReference type="ARBA" id="ARBA00023136"/>
    </source>
</evidence>
<dbReference type="GO" id="GO:0016024">
    <property type="term" value="P:CDP-diacylglycerol biosynthetic process"/>
    <property type="evidence" value="ECO:0007669"/>
    <property type="project" value="UniProtKB-UniPathway"/>
</dbReference>
<evidence type="ECO:0000256" key="14">
    <source>
        <dbReference type="ARBA" id="ARBA00023128"/>
    </source>
</evidence>
<keyword evidence="15" id="KW-0472">Membrane</keyword>
<evidence type="ECO:0000313" key="21">
    <source>
        <dbReference type="Proteomes" id="UP000054845"/>
    </source>
</evidence>
<evidence type="ECO:0000256" key="6">
    <source>
        <dbReference type="ARBA" id="ARBA00012487"/>
    </source>
</evidence>
<dbReference type="Pfam" id="PF09139">
    <property type="entry name" value="Tam41_Mmp37"/>
    <property type="match status" value="1"/>
</dbReference>
<evidence type="ECO:0000313" key="20">
    <source>
        <dbReference type="EMBL" id="CEH12181.1"/>
    </source>
</evidence>
<dbReference type="GO" id="GO:0032049">
    <property type="term" value="P:cardiolipin biosynthetic process"/>
    <property type="evidence" value="ECO:0007669"/>
    <property type="project" value="InterPro"/>
</dbReference>
<sequence length="514" mass="56883">MQCTCRRGIASVGDVASRRMIIATSERIAGVMRGLGVAHAPSEVELPLAFSARSRSWYQRSARIGVARASRSATLHTSAKCRRDLGSFATGTTRRSGPQAPPAGLRTTSFPPPSFPEAFGANQMIPLSSHLNHRLSNIHSSFRAPIRFAFAYGSGVFKQSDAGPEHSKRPQGPKGKMIDVVMAVAHPEHWHSVNMKQHPRHYPTVARLLGGTAAAKVQKWGAGLWYNPYVKMGDELIKYGVISVDDLCNDLLDWETLYVSGRMHKPVAMLQADARVRLAQQVNLTSALRVALLLLPERFTEVELYTQIASLSYTGDFRMSVPGGENADKVRNIVLGQRDQFRRLYAGLVRSFGTVHIEETRADRFAMIQDTSAATRADYAGRLPLRLREKVQAHYTAHPDAHPAFLALSLSRRSDQVTRKPSAVSRHSDDADAEKQRRKAFWKAAVEQKDFERVLLQMIAKTVKGPAWAQSVKGVYTAGFGRSLRYVLAKVGKYFQGSKAQKDDAPHKNEGTAK</sequence>
<evidence type="ECO:0000256" key="8">
    <source>
        <dbReference type="ARBA" id="ARBA00022516"/>
    </source>
</evidence>
<dbReference type="EMBL" id="CCYA01000118">
    <property type="protein sequence ID" value="CEH12181.1"/>
    <property type="molecule type" value="Genomic_DNA"/>
</dbReference>
<evidence type="ECO:0000256" key="13">
    <source>
        <dbReference type="ARBA" id="ARBA00023098"/>
    </source>
</evidence>
<dbReference type="GO" id="GO:0005743">
    <property type="term" value="C:mitochondrial inner membrane"/>
    <property type="evidence" value="ECO:0007669"/>
    <property type="project" value="UniProtKB-SubCell"/>
</dbReference>
<accession>A0A0P1BAD3</accession>
<evidence type="ECO:0000256" key="16">
    <source>
        <dbReference type="ARBA" id="ARBA00023209"/>
    </source>
</evidence>
<keyword evidence="10" id="KW-0548">Nucleotidyltransferase</keyword>
<evidence type="ECO:0000256" key="3">
    <source>
        <dbReference type="ARBA" id="ARBA00005119"/>
    </source>
</evidence>
<evidence type="ECO:0000256" key="9">
    <source>
        <dbReference type="ARBA" id="ARBA00022679"/>
    </source>
</evidence>
<dbReference type="PANTHER" id="PTHR13619:SF0">
    <property type="entry name" value="PHOSPHATIDATE CYTIDYLYLTRANSFERASE, MITOCHONDRIAL"/>
    <property type="match status" value="1"/>
</dbReference>
<evidence type="ECO:0000256" key="4">
    <source>
        <dbReference type="ARBA" id="ARBA00005189"/>
    </source>
</evidence>
<evidence type="ECO:0000256" key="12">
    <source>
        <dbReference type="ARBA" id="ARBA00022842"/>
    </source>
</evidence>
<organism evidence="20 21">
    <name type="scientific">Ceraceosorus bombacis</name>
    <dbReference type="NCBI Taxonomy" id="401625"/>
    <lineage>
        <taxon>Eukaryota</taxon>
        <taxon>Fungi</taxon>
        <taxon>Dikarya</taxon>
        <taxon>Basidiomycota</taxon>
        <taxon>Ustilaginomycotina</taxon>
        <taxon>Exobasidiomycetes</taxon>
        <taxon>Ceraceosorales</taxon>
        <taxon>Ceraceosoraceae</taxon>
        <taxon>Ceraceosorus</taxon>
    </lineage>
</organism>
<protein>
    <recommendedName>
        <fullName evidence="7">Phosphatidate cytidylyltransferase, mitochondrial</fullName>
        <ecNumber evidence="6">2.7.7.41</ecNumber>
    </recommendedName>
    <alternativeName>
        <fullName evidence="18">CDP-diacylglycerol synthase</fullName>
    </alternativeName>
</protein>
<evidence type="ECO:0000256" key="11">
    <source>
        <dbReference type="ARBA" id="ARBA00022792"/>
    </source>
</evidence>
<keyword evidence="14" id="KW-0496">Mitochondrion</keyword>